<gene>
    <name evidence="7" type="ORF">SAMN04488121_10223</name>
</gene>
<dbReference type="Proteomes" id="UP000199045">
    <property type="component" value="Unassembled WGS sequence"/>
</dbReference>
<dbReference type="AlphaFoldDB" id="A0A1G7LDI6"/>
<dbReference type="FunFam" id="3.10.20.30:FF:000020">
    <property type="entry name" value="Xanthine dehydrogenase iron-sulfur subunit"/>
    <property type="match status" value="1"/>
</dbReference>
<dbReference type="GO" id="GO:0016491">
    <property type="term" value="F:oxidoreductase activity"/>
    <property type="evidence" value="ECO:0007669"/>
    <property type="project" value="UniProtKB-KW"/>
</dbReference>
<dbReference type="SUPFAM" id="SSF47741">
    <property type="entry name" value="CO dehydrogenase ISP C-domain like"/>
    <property type="match status" value="1"/>
</dbReference>
<keyword evidence="1" id="KW-0001">2Fe-2S</keyword>
<evidence type="ECO:0000313" key="8">
    <source>
        <dbReference type="Proteomes" id="UP000199045"/>
    </source>
</evidence>
<dbReference type="Gene3D" id="3.10.20.30">
    <property type="match status" value="1"/>
</dbReference>
<proteinExistence type="predicted"/>
<dbReference type="InterPro" id="IPR036010">
    <property type="entry name" value="2Fe-2S_ferredoxin-like_sf"/>
</dbReference>
<dbReference type="Pfam" id="PF01799">
    <property type="entry name" value="Fer2_2"/>
    <property type="match status" value="1"/>
</dbReference>
<dbReference type="SUPFAM" id="SSF54292">
    <property type="entry name" value="2Fe-2S ferredoxin-like"/>
    <property type="match status" value="1"/>
</dbReference>
<dbReference type="InterPro" id="IPR051452">
    <property type="entry name" value="Diverse_Oxidoreductases"/>
</dbReference>
<dbReference type="EMBL" id="FNBN01000002">
    <property type="protein sequence ID" value="SDF47374.1"/>
    <property type="molecule type" value="Genomic_DNA"/>
</dbReference>
<sequence>MVKLKINQKEYSVDASPDMPLLWAIRDVVGLTGTKFGCGMAQCGACTVHLDGEAVRSCVTLVSRAVGKEIVTIEGLSADPDNYLQKAWIELDVPQCGYCQSGQIMSAAVLLRENPNPTDEDIDSAMSGNICRCGTYPRIRKAIHLAAKMQREGGKDK</sequence>
<protein>
    <submittedName>
        <fullName evidence="7">Isoquinoline 1-oxidoreductase, alpha subunit</fullName>
    </submittedName>
</protein>
<keyword evidence="3" id="KW-0560">Oxidoreductase</keyword>
<keyword evidence="4" id="KW-0408">Iron</keyword>
<evidence type="ECO:0000256" key="4">
    <source>
        <dbReference type="ARBA" id="ARBA00023004"/>
    </source>
</evidence>
<dbReference type="InterPro" id="IPR012675">
    <property type="entry name" value="Beta-grasp_dom_sf"/>
</dbReference>
<dbReference type="PANTHER" id="PTHR44379:SF2">
    <property type="entry name" value="BLR6218 PROTEIN"/>
    <property type="match status" value="1"/>
</dbReference>
<dbReference type="PANTHER" id="PTHR44379">
    <property type="entry name" value="OXIDOREDUCTASE WITH IRON-SULFUR SUBUNIT"/>
    <property type="match status" value="1"/>
</dbReference>
<name>A0A1G7LDI6_CHIFI</name>
<dbReference type="STRING" id="104663.SAMN04488121_10223"/>
<keyword evidence="5" id="KW-0411">Iron-sulfur</keyword>
<dbReference type="PROSITE" id="PS51085">
    <property type="entry name" value="2FE2S_FER_2"/>
    <property type="match status" value="1"/>
</dbReference>
<evidence type="ECO:0000256" key="5">
    <source>
        <dbReference type="ARBA" id="ARBA00023014"/>
    </source>
</evidence>
<evidence type="ECO:0000256" key="3">
    <source>
        <dbReference type="ARBA" id="ARBA00023002"/>
    </source>
</evidence>
<dbReference type="InterPro" id="IPR002888">
    <property type="entry name" value="2Fe-2S-bd"/>
</dbReference>
<dbReference type="PROSITE" id="PS00197">
    <property type="entry name" value="2FE2S_FER_1"/>
    <property type="match status" value="1"/>
</dbReference>
<evidence type="ECO:0000259" key="6">
    <source>
        <dbReference type="PROSITE" id="PS51085"/>
    </source>
</evidence>
<feature type="domain" description="2Fe-2S ferredoxin-type" evidence="6">
    <location>
        <begin position="1"/>
        <end position="76"/>
    </location>
</feature>
<dbReference type="GO" id="GO:0051537">
    <property type="term" value="F:2 iron, 2 sulfur cluster binding"/>
    <property type="evidence" value="ECO:0007669"/>
    <property type="project" value="UniProtKB-KW"/>
</dbReference>
<dbReference type="GO" id="GO:0046872">
    <property type="term" value="F:metal ion binding"/>
    <property type="evidence" value="ECO:0007669"/>
    <property type="project" value="UniProtKB-KW"/>
</dbReference>
<evidence type="ECO:0000256" key="1">
    <source>
        <dbReference type="ARBA" id="ARBA00022714"/>
    </source>
</evidence>
<dbReference type="RefSeq" id="WP_089830038.1">
    <property type="nucleotide sequence ID" value="NZ_FNBN01000002.1"/>
</dbReference>
<dbReference type="Pfam" id="PF00111">
    <property type="entry name" value="Fer2"/>
    <property type="match status" value="1"/>
</dbReference>
<evidence type="ECO:0000256" key="2">
    <source>
        <dbReference type="ARBA" id="ARBA00022723"/>
    </source>
</evidence>
<evidence type="ECO:0000313" key="7">
    <source>
        <dbReference type="EMBL" id="SDF47374.1"/>
    </source>
</evidence>
<dbReference type="OrthoDB" id="9796880at2"/>
<dbReference type="InterPro" id="IPR001041">
    <property type="entry name" value="2Fe-2S_ferredoxin-type"/>
</dbReference>
<keyword evidence="2" id="KW-0479">Metal-binding</keyword>
<dbReference type="InterPro" id="IPR006058">
    <property type="entry name" value="2Fe2S_fd_BS"/>
</dbReference>
<dbReference type="InterPro" id="IPR036884">
    <property type="entry name" value="2Fe-2S-bd_dom_sf"/>
</dbReference>
<reference evidence="7 8" key="1">
    <citation type="submission" date="2016-10" db="EMBL/GenBank/DDBJ databases">
        <authorList>
            <person name="de Groot N.N."/>
        </authorList>
    </citation>
    <scope>NUCLEOTIDE SEQUENCE [LARGE SCALE GENOMIC DNA]</scope>
    <source>
        <strain evidence="7 8">DSM 527</strain>
    </source>
</reference>
<organism evidence="7 8">
    <name type="scientific">Chitinophaga filiformis</name>
    <name type="common">Myxococcus filiformis</name>
    <name type="synonym">Flexibacter filiformis</name>
    <dbReference type="NCBI Taxonomy" id="104663"/>
    <lineage>
        <taxon>Bacteria</taxon>
        <taxon>Pseudomonadati</taxon>
        <taxon>Bacteroidota</taxon>
        <taxon>Chitinophagia</taxon>
        <taxon>Chitinophagales</taxon>
        <taxon>Chitinophagaceae</taxon>
        <taxon>Chitinophaga</taxon>
    </lineage>
</organism>
<dbReference type="CDD" id="cd00207">
    <property type="entry name" value="fer2"/>
    <property type="match status" value="1"/>
</dbReference>
<accession>A0A1G7LDI6</accession>
<dbReference type="Gene3D" id="1.10.150.120">
    <property type="entry name" value="[2Fe-2S]-binding domain"/>
    <property type="match status" value="1"/>
</dbReference>